<name>A0A437QAY6_9GAMM</name>
<feature type="transmembrane region" description="Helical" evidence="1">
    <location>
        <begin position="21"/>
        <end position="42"/>
    </location>
</feature>
<keyword evidence="1" id="KW-0812">Transmembrane</keyword>
<feature type="transmembrane region" description="Helical" evidence="1">
    <location>
        <begin position="110"/>
        <end position="132"/>
    </location>
</feature>
<dbReference type="RefSeq" id="WP_127693591.1">
    <property type="nucleotide sequence ID" value="NZ_SACQ01000002.1"/>
</dbReference>
<dbReference type="Pfam" id="PF10011">
    <property type="entry name" value="DUF2254"/>
    <property type="match status" value="1"/>
</dbReference>
<keyword evidence="3" id="KW-1185">Reference proteome</keyword>
<dbReference type="AlphaFoldDB" id="A0A437QAY6"/>
<keyword evidence="1" id="KW-1133">Transmembrane helix</keyword>
<dbReference type="Proteomes" id="UP000282818">
    <property type="component" value="Unassembled WGS sequence"/>
</dbReference>
<comment type="caution">
    <text evidence="2">The sequence shown here is derived from an EMBL/GenBank/DDBJ whole genome shotgun (WGS) entry which is preliminary data.</text>
</comment>
<reference evidence="2 3" key="1">
    <citation type="submission" date="2019-01" db="EMBL/GenBank/DDBJ databases">
        <authorList>
            <person name="Chen W.-M."/>
        </authorList>
    </citation>
    <scope>NUCLEOTIDE SEQUENCE [LARGE SCALE GENOMIC DNA]</scope>
    <source>
        <strain evidence="2 3">HPM-16</strain>
    </source>
</reference>
<feature type="transmembrane region" description="Helical" evidence="1">
    <location>
        <begin position="62"/>
        <end position="89"/>
    </location>
</feature>
<sequence>MDAGSIGDRLSFLLDRLRERLWLKPLMICSLSVLAVFLAKIADSNAAIFASLPEVKAQSLDTLLSIMASSMLVIATFSVTSMVSAYASASSMATPRSFPVIVADDASQNALSTFVGAFIFSIVALVALQNNYFQKPGLFLLFSLTVLVFSIVIFTFVRWVDRIARLGRMGSTIAKVESATEKALLKNRLQPYLGGQPLATPLGEGIPVYPDDVGYILHIDMPRLQLWAKQHEVDVSVNTLPGKLVSPNRPLLYVHTPDDDLAAQERSQLQAAFRIGRERIFNEDPRFGFVVLSEIACRALSPAVNDPGTAIMVNASLLRLLSRWAAQTRTETEPQYPRVAVAKIEVDDLFEDGFDAIARDGAGTVEVATRLQKVLSDLAQNGDEEMQHAAITTGRKALEYARHALVLEADLARVVAAANYTEAKQLGHA</sequence>
<protein>
    <submittedName>
        <fullName evidence="2">DUF2254 domain-containing protein</fullName>
    </submittedName>
</protein>
<feature type="transmembrane region" description="Helical" evidence="1">
    <location>
        <begin position="138"/>
        <end position="160"/>
    </location>
</feature>
<dbReference type="InterPro" id="IPR018723">
    <property type="entry name" value="DUF2254_membrane"/>
</dbReference>
<accession>A0A437QAY6</accession>
<evidence type="ECO:0000313" key="3">
    <source>
        <dbReference type="Proteomes" id="UP000282818"/>
    </source>
</evidence>
<organism evidence="2 3">
    <name type="scientific">Neptunomonas marina</name>
    <dbReference type="NCBI Taxonomy" id="1815562"/>
    <lineage>
        <taxon>Bacteria</taxon>
        <taxon>Pseudomonadati</taxon>
        <taxon>Pseudomonadota</taxon>
        <taxon>Gammaproteobacteria</taxon>
        <taxon>Oceanospirillales</taxon>
        <taxon>Oceanospirillaceae</taxon>
        <taxon>Neptunomonas</taxon>
    </lineage>
</organism>
<keyword evidence="1" id="KW-0472">Membrane</keyword>
<proteinExistence type="predicted"/>
<gene>
    <name evidence="2" type="ORF">EOE65_07065</name>
</gene>
<dbReference type="EMBL" id="SACQ01000002">
    <property type="protein sequence ID" value="RVU31732.1"/>
    <property type="molecule type" value="Genomic_DNA"/>
</dbReference>
<evidence type="ECO:0000313" key="2">
    <source>
        <dbReference type="EMBL" id="RVU31732.1"/>
    </source>
</evidence>
<evidence type="ECO:0000256" key="1">
    <source>
        <dbReference type="SAM" id="Phobius"/>
    </source>
</evidence>